<evidence type="ECO:0000256" key="3">
    <source>
        <dbReference type="ARBA" id="ARBA00010772"/>
    </source>
</evidence>
<dbReference type="Gene3D" id="2.60.120.10">
    <property type="entry name" value="Jelly Rolls"/>
    <property type="match status" value="2"/>
</dbReference>
<evidence type="ECO:0000313" key="16">
    <source>
        <dbReference type="EMBL" id="BBO73671.1"/>
    </source>
</evidence>
<dbReference type="PRINTS" id="PR00714">
    <property type="entry name" value="MAN6PISMRASE"/>
</dbReference>
<evidence type="ECO:0000256" key="11">
    <source>
        <dbReference type="ARBA" id="ARBA00030762"/>
    </source>
</evidence>
<feature type="binding site" evidence="14">
    <location>
        <position position="106"/>
    </location>
    <ligand>
        <name>Zn(2+)</name>
        <dbReference type="ChEBI" id="CHEBI:29105"/>
    </ligand>
</feature>
<dbReference type="Proteomes" id="UP000427769">
    <property type="component" value="Chromosome"/>
</dbReference>
<comment type="similarity">
    <text evidence="3">Belongs to the mannose-6-phosphate isomerase type 1 family.</text>
</comment>
<dbReference type="AlphaFoldDB" id="A0A5K7Z2C0"/>
<evidence type="ECO:0000256" key="4">
    <source>
        <dbReference type="ARBA" id="ARBA00011956"/>
    </source>
</evidence>
<proteinExistence type="inferred from homology"/>
<dbReference type="InterPro" id="IPR016305">
    <property type="entry name" value="Mannose-6-P_Isomerase"/>
</dbReference>
<evidence type="ECO:0000256" key="8">
    <source>
        <dbReference type="ARBA" id="ARBA00022833"/>
    </source>
</evidence>
<dbReference type="KEGG" id="dwd:DSCW_10880"/>
<dbReference type="Gene3D" id="1.10.441.10">
    <property type="entry name" value="Phosphomannose Isomerase, domain 2"/>
    <property type="match status" value="1"/>
</dbReference>
<dbReference type="GO" id="GO:0005829">
    <property type="term" value="C:cytosol"/>
    <property type="evidence" value="ECO:0007669"/>
    <property type="project" value="TreeGrafter"/>
</dbReference>
<evidence type="ECO:0000256" key="2">
    <source>
        <dbReference type="ARBA" id="ARBA00004496"/>
    </source>
</evidence>
<dbReference type="GO" id="GO:0005975">
    <property type="term" value="P:carbohydrate metabolic process"/>
    <property type="evidence" value="ECO:0007669"/>
    <property type="project" value="InterPro"/>
</dbReference>
<dbReference type="GO" id="GO:0004476">
    <property type="term" value="F:mannose-6-phosphate isomerase activity"/>
    <property type="evidence" value="ECO:0007669"/>
    <property type="project" value="UniProtKB-EC"/>
</dbReference>
<dbReference type="OrthoDB" id="9792649at2"/>
<dbReference type="SUPFAM" id="SSF51182">
    <property type="entry name" value="RmlC-like cupins"/>
    <property type="match status" value="1"/>
</dbReference>
<dbReference type="NCBIfam" id="TIGR00218">
    <property type="entry name" value="manA"/>
    <property type="match status" value="1"/>
</dbReference>
<keyword evidence="7 14" id="KW-0479">Metal-binding</keyword>
<comment type="function">
    <text evidence="12">Involved in the conversion of glucose to GDP-L-fucose, which can be converted to L-fucose, a capsular polysaccharide.</text>
</comment>
<evidence type="ECO:0000256" key="13">
    <source>
        <dbReference type="PIRSR" id="PIRSR001480-1"/>
    </source>
</evidence>
<name>A0A5K7Z2C0_9BACT</name>
<dbReference type="EC" id="5.3.1.8" evidence="4"/>
<sequence length="407" mass="45007">MLLEKTIVQIYRLENVIQPYAWGSRTAIAELTGQSVPSEHPQAELWMGTHPKGPSTVLYHGARLPLQRLIERHPFEILGKSTVEKFDSALPYLFKVLAAAQPLSIQAHPSRSQAQEGFERENRMGIPLDAPDRNYRDSNHKPEIICALTSFFGLNGFRATEEIHRLMTPVCPKVLEKALPELLKPGNQGLRNLFETMMKLSEDQKESACREITEKAGLLKNSSPVYEWMIKLAGAYPGDIGILSTVLLNLIRLEPGQTMYLPAGQLHAYLDGVGIELMANSDNVLRGGLTPKHVDVEELMRVVRFTPTPVDIIQANPLRPGETVYPCPAEEFALGRIQATPERPYVSSKKRSVELLLCTSGEGTICCEGLTEEMTVARGDSLLVPAGLSDYALNGEVTLYKASVPLP</sequence>
<protein>
    <recommendedName>
        <fullName evidence="5">Mannose-6-phosphate isomerase</fullName>
        <ecNumber evidence="4">5.3.1.8</ecNumber>
    </recommendedName>
    <alternativeName>
        <fullName evidence="10">Phosphohexomutase</fullName>
    </alternativeName>
    <alternativeName>
        <fullName evidence="11">Phosphomannose isomerase</fullName>
    </alternativeName>
</protein>
<evidence type="ECO:0000256" key="10">
    <source>
        <dbReference type="ARBA" id="ARBA00029741"/>
    </source>
</evidence>
<reference evidence="16 17" key="1">
    <citation type="submission" date="2019-11" db="EMBL/GenBank/DDBJ databases">
        <title>Comparative genomics of hydrocarbon-degrading Desulfosarcina strains.</title>
        <authorList>
            <person name="Watanabe M."/>
            <person name="Kojima H."/>
            <person name="Fukui M."/>
        </authorList>
    </citation>
    <scope>NUCLEOTIDE SEQUENCE [LARGE SCALE GENOMIC DNA]</scope>
    <source>
        <strain evidence="16 17">PP31</strain>
    </source>
</reference>
<gene>
    <name evidence="16" type="ORF">DSCW_10880</name>
</gene>
<feature type="active site" evidence="13">
    <location>
        <position position="286"/>
    </location>
</feature>
<dbReference type="PROSITE" id="PS00965">
    <property type="entry name" value="PMI_I_1"/>
    <property type="match status" value="1"/>
</dbReference>
<keyword evidence="17" id="KW-1185">Reference proteome</keyword>
<dbReference type="PANTHER" id="PTHR10309">
    <property type="entry name" value="MANNOSE-6-PHOSPHATE ISOMERASE"/>
    <property type="match status" value="1"/>
</dbReference>
<dbReference type="CDD" id="cd07011">
    <property type="entry name" value="cupin_PMI_type_I_N"/>
    <property type="match status" value="1"/>
</dbReference>
<evidence type="ECO:0000256" key="9">
    <source>
        <dbReference type="ARBA" id="ARBA00023235"/>
    </source>
</evidence>
<dbReference type="PIRSF" id="PIRSF001480">
    <property type="entry name" value="Mannose-6-phosphate_isomerase"/>
    <property type="match status" value="1"/>
</dbReference>
<dbReference type="InterPro" id="IPR018050">
    <property type="entry name" value="Pmannose_isomerase-type1_CS"/>
</dbReference>
<evidence type="ECO:0000313" key="17">
    <source>
        <dbReference type="Proteomes" id="UP000427769"/>
    </source>
</evidence>
<dbReference type="PANTHER" id="PTHR10309:SF0">
    <property type="entry name" value="MANNOSE-6-PHOSPHATE ISOMERASE"/>
    <property type="match status" value="1"/>
</dbReference>
<dbReference type="InterPro" id="IPR001250">
    <property type="entry name" value="Man6P_Isoase-1"/>
</dbReference>
<dbReference type="InterPro" id="IPR014710">
    <property type="entry name" value="RmlC-like_jellyroll"/>
</dbReference>
<feature type="binding site" evidence="14">
    <location>
        <position position="143"/>
    </location>
    <ligand>
        <name>Zn(2+)</name>
        <dbReference type="ChEBI" id="CHEBI:29105"/>
    </ligand>
</feature>
<accession>A0A5K7Z2C0</accession>
<evidence type="ECO:0000256" key="1">
    <source>
        <dbReference type="ARBA" id="ARBA00000757"/>
    </source>
</evidence>
<evidence type="ECO:0000256" key="14">
    <source>
        <dbReference type="PIRSR" id="PIRSR001480-2"/>
    </source>
</evidence>
<keyword evidence="8 14" id="KW-0862">Zinc</keyword>
<feature type="domain" description="Phosphomannose isomerase type I catalytic" evidence="15">
    <location>
        <begin position="10"/>
        <end position="158"/>
    </location>
</feature>
<dbReference type="GO" id="GO:0009298">
    <property type="term" value="P:GDP-mannose biosynthetic process"/>
    <property type="evidence" value="ECO:0007669"/>
    <property type="project" value="InterPro"/>
</dbReference>
<comment type="catalytic activity">
    <reaction evidence="1">
        <text>D-mannose 6-phosphate = D-fructose 6-phosphate</text>
        <dbReference type="Rhea" id="RHEA:12356"/>
        <dbReference type="ChEBI" id="CHEBI:58735"/>
        <dbReference type="ChEBI" id="CHEBI:61527"/>
        <dbReference type="EC" id="5.3.1.8"/>
    </reaction>
</comment>
<dbReference type="GO" id="GO:0008270">
    <property type="term" value="F:zinc ion binding"/>
    <property type="evidence" value="ECO:0007669"/>
    <property type="project" value="InterPro"/>
</dbReference>
<organism evidence="16 17">
    <name type="scientific">Desulfosarcina widdelii</name>
    <dbReference type="NCBI Taxonomy" id="947919"/>
    <lineage>
        <taxon>Bacteria</taxon>
        <taxon>Pseudomonadati</taxon>
        <taxon>Thermodesulfobacteriota</taxon>
        <taxon>Desulfobacteria</taxon>
        <taxon>Desulfobacterales</taxon>
        <taxon>Desulfosarcinaceae</taxon>
        <taxon>Desulfosarcina</taxon>
    </lineage>
</organism>
<dbReference type="Pfam" id="PF20511">
    <property type="entry name" value="PMI_typeI_cat"/>
    <property type="match status" value="1"/>
</dbReference>
<feature type="binding site" evidence="14">
    <location>
        <position position="108"/>
    </location>
    <ligand>
        <name>Zn(2+)</name>
        <dbReference type="ChEBI" id="CHEBI:29105"/>
    </ligand>
</feature>
<evidence type="ECO:0000256" key="5">
    <source>
        <dbReference type="ARBA" id="ARBA00018236"/>
    </source>
</evidence>
<comment type="subcellular location">
    <subcellularLocation>
        <location evidence="2">Cytoplasm</location>
    </subcellularLocation>
</comment>
<dbReference type="InterPro" id="IPR046457">
    <property type="entry name" value="PMI_typeI_cat"/>
</dbReference>
<comment type="cofactor">
    <cofactor evidence="14">
        <name>Zn(2+)</name>
        <dbReference type="ChEBI" id="CHEBI:29105"/>
    </cofactor>
    <text evidence="14">Binds 1 zinc ion per subunit.</text>
</comment>
<keyword evidence="9 16" id="KW-0413">Isomerase</keyword>
<keyword evidence="6" id="KW-0963">Cytoplasm</keyword>
<evidence type="ECO:0000256" key="12">
    <source>
        <dbReference type="ARBA" id="ARBA00058469"/>
    </source>
</evidence>
<dbReference type="InterPro" id="IPR011051">
    <property type="entry name" value="RmlC_Cupin_sf"/>
</dbReference>
<evidence type="ECO:0000256" key="6">
    <source>
        <dbReference type="ARBA" id="ARBA00022490"/>
    </source>
</evidence>
<dbReference type="EMBL" id="AP021875">
    <property type="protein sequence ID" value="BBO73671.1"/>
    <property type="molecule type" value="Genomic_DNA"/>
</dbReference>
<feature type="binding site" evidence="14">
    <location>
        <position position="267"/>
    </location>
    <ligand>
        <name>Zn(2+)</name>
        <dbReference type="ChEBI" id="CHEBI:29105"/>
    </ligand>
</feature>
<dbReference type="FunFam" id="2.60.120.10:FF:000030">
    <property type="entry name" value="Mannose-6-phosphate isomerase ManA"/>
    <property type="match status" value="1"/>
</dbReference>
<evidence type="ECO:0000256" key="7">
    <source>
        <dbReference type="ARBA" id="ARBA00022723"/>
    </source>
</evidence>
<evidence type="ECO:0000259" key="15">
    <source>
        <dbReference type="Pfam" id="PF20511"/>
    </source>
</evidence>